<keyword evidence="4" id="KW-1185">Reference proteome</keyword>
<accession>A0A7J6HRH4</accession>
<dbReference type="SUPFAM" id="SSF81383">
    <property type="entry name" value="F-box domain"/>
    <property type="match status" value="1"/>
</dbReference>
<dbReference type="EMBL" id="JAATIQ010000033">
    <property type="protein sequence ID" value="KAF4397615.1"/>
    <property type="molecule type" value="Genomic_DNA"/>
</dbReference>
<dbReference type="PANTHER" id="PTHR47722">
    <property type="entry name" value="EXPRESSED PROTEIN"/>
    <property type="match status" value="1"/>
</dbReference>
<dbReference type="InterPro" id="IPR036047">
    <property type="entry name" value="F-box-like_dom_sf"/>
</dbReference>
<proteinExistence type="predicted"/>
<dbReference type="Gene3D" id="1.20.1280.50">
    <property type="match status" value="1"/>
</dbReference>
<dbReference type="InterPro" id="IPR001810">
    <property type="entry name" value="F-box_dom"/>
</dbReference>
<name>A0A7J6HRH4_CANSA</name>
<evidence type="ECO:0000313" key="4">
    <source>
        <dbReference type="Proteomes" id="UP000583929"/>
    </source>
</evidence>
<organism evidence="3 4">
    <name type="scientific">Cannabis sativa</name>
    <name type="common">Hemp</name>
    <name type="synonym">Marijuana</name>
    <dbReference type="NCBI Taxonomy" id="3483"/>
    <lineage>
        <taxon>Eukaryota</taxon>
        <taxon>Viridiplantae</taxon>
        <taxon>Streptophyta</taxon>
        <taxon>Embryophyta</taxon>
        <taxon>Tracheophyta</taxon>
        <taxon>Spermatophyta</taxon>
        <taxon>Magnoliopsida</taxon>
        <taxon>eudicotyledons</taxon>
        <taxon>Gunneridae</taxon>
        <taxon>Pentapetalae</taxon>
        <taxon>rosids</taxon>
        <taxon>fabids</taxon>
        <taxon>Rosales</taxon>
        <taxon>Cannabaceae</taxon>
        <taxon>Cannabis</taxon>
    </lineage>
</organism>
<protein>
    <recommendedName>
        <fullName evidence="1">F-box domain-containing protein</fullName>
    </recommendedName>
</protein>
<gene>
    <name evidence="3" type="ORF">G4B88_027355</name>
    <name evidence="2" type="ORF">G4B88_029375</name>
</gene>
<sequence>MINEEVLKAVFPLLEAVDLASCMRVCGQWKDIALEDYFWKCLCAKKWPSICKKPKPPTVTYYKLYKSFHKRPQNRILPPPRISFDNLEFYIDIWIEDRLIFSEAVPGTALQLGFKILPSGICDKLRTYLDGPDYKMTLPVEPRFTVPVCQTVSVSVLVGRKDSNKVACIINKSMFDYIDRTAFRAMAFDYLEFAPVYPFSSSIRAWISLLFMEDGSSEGNDGALDVFGIQMDFCDAANSKEEVLWLLDMLDWK</sequence>
<evidence type="ECO:0000313" key="2">
    <source>
        <dbReference type="EMBL" id="KAF4376011.1"/>
    </source>
</evidence>
<dbReference type="OrthoDB" id="192402at2759"/>
<dbReference type="PROSITE" id="PS50181">
    <property type="entry name" value="FBOX"/>
    <property type="match status" value="1"/>
</dbReference>
<dbReference type="EMBL" id="JAATIQ010000158">
    <property type="protein sequence ID" value="KAF4376011.1"/>
    <property type="molecule type" value="Genomic_DNA"/>
</dbReference>
<evidence type="ECO:0000313" key="3">
    <source>
        <dbReference type="EMBL" id="KAF4397615.1"/>
    </source>
</evidence>
<feature type="domain" description="F-box" evidence="1">
    <location>
        <begin position="1"/>
        <end position="42"/>
    </location>
</feature>
<evidence type="ECO:0000259" key="1">
    <source>
        <dbReference type="PROSITE" id="PS50181"/>
    </source>
</evidence>
<comment type="caution">
    <text evidence="3">The sequence shown here is derived from an EMBL/GenBank/DDBJ whole genome shotgun (WGS) entry which is preliminary data.</text>
</comment>
<dbReference type="PANTHER" id="PTHR47722:SF1">
    <property type="entry name" value="F-BOX DOMAIN CONTAINING PROTEIN, EXPRESSED"/>
    <property type="match status" value="1"/>
</dbReference>
<accession>A0A803QKS1</accession>
<dbReference type="AlphaFoldDB" id="A0A7J6HRH4"/>
<reference evidence="3 4" key="1">
    <citation type="journal article" date="2020" name="bioRxiv">
        <title>Sequence and annotation of 42 cannabis genomes reveals extensive copy number variation in cannabinoid synthesis and pathogen resistance genes.</title>
        <authorList>
            <person name="Mckernan K.J."/>
            <person name="Helbert Y."/>
            <person name="Kane L.T."/>
            <person name="Ebling H."/>
            <person name="Zhang L."/>
            <person name="Liu B."/>
            <person name="Eaton Z."/>
            <person name="Mclaughlin S."/>
            <person name="Kingan S."/>
            <person name="Baybayan P."/>
            <person name="Concepcion G."/>
            <person name="Jordan M."/>
            <person name="Riva A."/>
            <person name="Barbazuk W."/>
            <person name="Harkins T."/>
        </authorList>
    </citation>
    <scope>NUCLEOTIDE SEQUENCE [LARGE SCALE GENOMIC DNA]</scope>
    <source>
        <strain evidence="4">cv. Jamaican Lion 4</strain>
        <strain evidence="3">Father</strain>
        <tissue evidence="3">Leaf</tissue>
    </source>
</reference>
<dbReference type="Pfam" id="PF12937">
    <property type="entry name" value="F-box-like"/>
    <property type="match status" value="1"/>
</dbReference>
<dbReference type="Proteomes" id="UP000583929">
    <property type="component" value="Unassembled WGS sequence"/>
</dbReference>
<dbReference type="InterPro" id="IPR044207">
    <property type="entry name" value="At5g39250-like"/>
</dbReference>
<dbReference type="OMA" id="MDFCDVA"/>